<evidence type="ECO:0000256" key="9">
    <source>
        <dbReference type="ARBA" id="ARBA00023170"/>
    </source>
</evidence>
<dbReference type="InterPro" id="IPR050671">
    <property type="entry name" value="CD300_family_receptors"/>
</dbReference>
<dbReference type="GO" id="GO:0005886">
    <property type="term" value="C:plasma membrane"/>
    <property type="evidence" value="ECO:0007669"/>
    <property type="project" value="UniProtKB-SubCell"/>
</dbReference>
<evidence type="ECO:0000256" key="2">
    <source>
        <dbReference type="ARBA" id="ARBA00022475"/>
    </source>
</evidence>
<name>A0A8C9LGN1_9PRIM</name>
<dbReference type="Proteomes" id="UP000694416">
    <property type="component" value="Unplaced"/>
</dbReference>
<evidence type="ECO:0000313" key="16">
    <source>
        <dbReference type="Ensembl" id="ENSPTEP00000000574.1"/>
    </source>
</evidence>
<accession>A0A8C9LGN1</accession>
<keyword evidence="3 13" id="KW-0812">Transmembrane</keyword>
<gene>
    <name evidence="16" type="primary">CD300LF</name>
</gene>
<evidence type="ECO:0000256" key="11">
    <source>
        <dbReference type="ARBA" id="ARBA00043958"/>
    </source>
</evidence>
<dbReference type="InterPro" id="IPR036179">
    <property type="entry name" value="Ig-like_dom_sf"/>
</dbReference>
<evidence type="ECO:0000256" key="1">
    <source>
        <dbReference type="ARBA" id="ARBA00004251"/>
    </source>
</evidence>
<keyword evidence="8" id="KW-1015">Disulfide bond</keyword>
<dbReference type="GO" id="GO:0002376">
    <property type="term" value="P:immune system process"/>
    <property type="evidence" value="ECO:0007669"/>
    <property type="project" value="UniProtKB-KW"/>
</dbReference>
<keyword evidence="17" id="KW-1185">Reference proteome</keyword>
<dbReference type="SUPFAM" id="SSF48726">
    <property type="entry name" value="Immunoglobulin"/>
    <property type="match status" value="1"/>
</dbReference>
<keyword evidence="4 14" id="KW-0732">Signal</keyword>
<comment type="similarity">
    <text evidence="11">Belongs to the CD300 family.</text>
</comment>
<feature type="region of interest" description="Disordered" evidence="12">
    <location>
        <begin position="312"/>
        <end position="334"/>
    </location>
</feature>
<feature type="chain" id="PRO_5044682487" evidence="14">
    <location>
        <begin position="21"/>
        <end position="334"/>
    </location>
</feature>
<feature type="compositionally biased region" description="Low complexity" evidence="12">
    <location>
        <begin position="166"/>
        <end position="175"/>
    </location>
</feature>
<keyword evidence="2" id="KW-1003">Cell membrane</keyword>
<comment type="subcellular location">
    <subcellularLocation>
        <location evidence="1">Cell membrane</location>
        <topology evidence="1">Single-pass type I membrane protein</topology>
    </subcellularLocation>
</comment>
<evidence type="ECO:0000313" key="17">
    <source>
        <dbReference type="Proteomes" id="UP000694416"/>
    </source>
</evidence>
<dbReference type="Ensembl" id="ENSPTET00000000865.1">
    <property type="protein sequence ID" value="ENSPTEP00000000574.1"/>
    <property type="gene ID" value="ENSPTEG00000000676.1"/>
</dbReference>
<dbReference type="InterPro" id="IPR013783">
    <property type="entry name" value="Ig-like_fold"/>
</dbReference>
<evidence type="ECO:0000259" key="15">
    <source>
        <dbReference type="Pfam" id="PF07686"/>
    </source>
</evidence>
<evidence type="ECO:0000256" key="14">
    <source>
        <dbReference type="SAM" id="SignalP"/>
    </source>
</evidence>
<organism evidence="16 17">
    <name type="scientific">Piliocolobus tephrosceles</name>
    <name type="common">Ugandan red Colobus</name>
    <dbReference type="NCBI Taxonomy" id="591936"/>
    <lineage>
        <taxon>Eukaryota</taxon>
        <taxon>Metazoa</taxon>
        <taxon>Chordata</taxon>
        <taxon>Craniata</taxon>
        <taxon>Vertebrata</taxon>
        <taxon>Euteleostomi</taxon>
        <taxon>Mammalia</taxon>
        <taxon>Eutheria</taxon>
        <taxon>Euarchontoglires</taxon>
        <taxon>Primates</taxon>
        <taxon>Haplorrhini</taxon>
        <taxon>Catarrhini</taxon>
        <taxon>Cercopithecidae</taxon>
        <taxon>Colobinae</taxon>
        <taxon>Piliocolobus</taxon>
    </lineage>
</organism>
<evidence type="ECO:0000256" key="8">
    <source>
        <dbReference type="ARBA" id="ARBA00023157"/>
    </source>
</evidence>
<dbReference type="RefSeq" id="XP_023067658.2">
    <property type="nucleotide sequence ID" value="XM_023211890.2"/>
</dbReference>
<dbReference type="Ensembl" id="ENSPTET00000000860.1">
    <property type="protein sequence ID" value="ENSPTEP00000000569.1"/>
    <property type="gene ID" value="ENSPTEG00000000676.1"/>
</dbReference>
<dbReference type="Gene3D" id="2.60.40.10">
    <property type="entry name" value="Immunoglobulins"/>
    <property type="match status" value="1"/>
</dbReference>
<sequence length="334" mass="36669">MAGRWSTVCSLFLLPGSTEGNGDASEEKMPLLMLYPLLFWLSGYSIATDISGPMTVNGLERGSLIVQCVYNSGWETYLKWWCRGAIWHGCKILVKTTGSEQEVKRDRVSIKDNQKNHTFTVTMEGLMQTDADTYWCGIERTGTDLGATVQVTVDPASTAAPITSTSTTFTAPVTPEETSNSPTLTGHHLDKRHNLLKLSVLLPLIFTILLLLLVAALLLAWRIMKCQQKAAGMSPEQVLQPLEGDLCYADLTLQLTRTSPQKATTKLSFSAQADQVEVEYVAMAPFPKEDISYASLTLAAEDQEPTYCNMGPLSSHIPSGGPEDPTEYSIIRRP</sequence>
<dbReference type="PANTHER" id="PTHR11860:SF101">
    <property type="entry name" value="CMRF35-LIKE MOLECULE 1"/>
    <property type="match status" value="1"/>
</dbReference>
<feature type="domain" description="Immunoglobulin V-set" evidence="15">
    <location>
        <begin position="53"/>
        <end position="153"/>
    </location>
</feature>
<dbReference type="InterPro" id="IPR013106">
    <property type="entry name" value="Ig_V-set"/>
</dbReference>
<protein>
    <submittedName>
        <fullName evidence="16">CD300 molecule like family member f</fullName>
    </submittedName>
</protein>
<dbReference type="AlphaFoldDB" id="A0A8C9LGN1"/>
<evidence type="ECO:0000256" key="10">
    <source>
        <dbReference type="ARBA" id="ARBA00023319"/>
    </source>
</evidence>
<dbReference type="PANTHER" id="PTHR11860">
    <property type="entry name" value="POLYMERIC-IMMUNOGLOBULIN RECEPTOR"/>
    <property type="match status" value="1"/>
</dbReference>
<evidence type="ECO:0000256" key="13">
    <source>
        <dbReference type="SAM" id="Phobius"/>
    </source>
</evidence>
<reference evidence="16" key="1">
    <citation type="submission" date="2025-05" db="UniProtKB">
        <authorList>
            <consortium name="Ensembl"/>
        </authorList>
    </citation>
    <scope>IDENTIFICATION</scope>
</reference>
<keyword evidence="6 13" id="KW-1133">Transmembrane helix</keyword>
<proteinExistence type="inferred from homology"/>
<keyword evidence="9" id="KW-0675">Receptor</keyword>
<dbReference type="GeneID" id="111542450"/>
<dbReference type="RefSeq" id="XP_023067659.2">
    <property type="nucleotide sequence ID" value="XM_023211891.2"/>
</dbReference>
<dbReference type="KEGG" id="pteh:111542450"/>
<feature type="region of interest" description="Disordered" evidence="12">
    <location>
        <begin position="166"/>
        <end position="185"/>
    </location>
</feature>
<dbReference type="Pfam" id="PF15330">
    <property type="entry name" value="SIT"/>
    <property type="match status" value="1"/>
</dbReference>
<evidence type="ECO:0000256" key="6">
    <source>
        <dbReference type="ARBA" id="ARBA00022989"/>
    </source>
</evidence>
<evidence type="ECO:0000256" key="5">
    <source>
        <dbReference type="ARBA" id="ARBA00022859"/>
    </source>
</evidence>
<keyword evidence="5" id="KW-0391">Immunity</keyword>
<dbReference type="CDD" id="cd05716">
    <property type="entry name" value="IgV_pIgR_like"/>
    <property type="match status" value="1"/>
</dbReference>
<evidence type="ECO:0000256" key="7">
    <source>
        <dbReference type="ARBA" id="ARBA00023136"/>
    </source>
</evidence>
<evidence type="ECO:0000256" key="3">
    <source>
        <dbReference type="ARBA" id="ARBA00022692"/>
    </source>
</evidence>
<dbReference type="Pfam" id="PF07686">
    <property type="entry name" value="V-set"/>
    <property type="match status" value="1"/>
</dbReference>
<evidence type="ECO:0000256" key="12">
    <source>
        <dbReference type="SAM" id="MobiDB-lite"/>
    </source>
</evidence>
<feature type="signal peptide" evidence="14">
    <location>
        <begin position="1"/>
        <end position="20"/>
    </location>
</feature>
<feature type="transmembrane region" description="Helical" evidence="13">
    <location>
        <begin position="200"/>
        <end position="221"/>
    </location>
</feature>
<dbReference type="FunFam" id="2.60.40.10:FF:000370">
    <property type="entry name" value="CMRF35-like molecule 1"/>
    <property type="match status" value="1"/>
</dbReference>
<dbReference type="CTD" id="146722"/>
<keyword evidence="10" id="KW-0393">Immunoglobulin domain</keyword>
<dbReference type="GO" id="GO:0004888">
    <property type="term" value="F:transmembrane signaling receptor activity"/>
    <property type="evidence" value="ECO:0007669"/>
    <property type="project" value="TreeGrafter"/>
</dbReference>
<evidence type="ECO:0000256" key="4">
    <source>
        <dbReference type="ARBA" id="ARBA00022729"/>
    </source>
</evidence>
<keyword evidence="7 13" id="KW-0472">Membrane</keyword>